<dbReference type="NCBIfam" id="NF041121">
    <property type="entry name" value="SAV_2336_NTERM"/>
    <property type="match status" value="1"/>
</dbReference>
<feature type="region of interest" description="Disordered" evidence="1">
    <location>
        <begin position="578"/>
        <end position="606"/>
    </location>
</feature>
<dbReference type="EMBL" id="CP012673">
    <property type="protein sequence ID" value="AUX42484.1"/>
    <property type="molecule type" value="Genomic_DNA"/>
</dbReference>
<proteinExistence type="predicted"/>
<dbReference type="Gene3D" id="3.40.50.450">
    <property type="match status" value="1"/>
</dbReference>
<evidence type="ECO:0000313" key="2">
    <source>
        <dbReference type="EMBL" id="AUX42484.1"/>
    </source>
</evidence>
<gene>
    <name evidence="2" type="ORF">SOCE26_039170</name>
</gene>
<dbReference type="OrthoDB" id="869379at2"/>
<sequence length="1289" mass="139785">MIRELVALLQRSGVEPTAREVADVLWLAGQTARPAAPQPASGDEEQPEEAGAQPTERRSPPAAPPVAPCGPGTRQEEARAPEHQPTVAVHHAAERPAAAEPSSGPTRAGVSFRSPTAAALAGAREMAKAIRPLRRRVPSRTRLVLDEAATADRMAEALLGGFTSAAVALRPALERWLDIALVVDEAASMSIWQTAVAELKALLSGHGAFRDVRVYRLATEAEADLALFAGALRGARRPCGVREIIDPRGMRLVLVVSDCVADAWDDGRMATLLGLWGQHGPVAVIQLLPERLWLRTGLGSAVRVRLRSPGRGAPNARLMAERISRGLRPAPLVGVPLPVAALDPEPLASLARVIAGAGGARARGVVLRTGATPGASPGARGRAEALTPRERVEQFRERATPPARRLAALLAAAAPLSLPVMRLVRETMVPEATHGHLAEVFLGGLLYERIEGGVPADPEAALYEFYGGTREILIGSAGVSEATEVLQRVSEYVSRRLGQLRDFRALLAGIDAGEGTPIPDGDRPFAAIRAMMLRQLGGEHARLAEAIERRLQGQGGTWPGRPRADAATEARALVGVGAASAAADEERDGERSRRSPEELASPEERNNVKGASRLIVAGTASYELPSFLRHTARGLGRAIATRGYGLIGGGMQGVDYVVADEYTEQLALPPKAVAERLLQLVPGDTDADFPGGRVVHVPRRSWLRRYVGEAAGVILVGGVGGTYAVAKEAYAQGKPVVPIPGTGGAAQQVYDEMFARQAGPSDLSRRALRILRNAKRWEVDAGIVSDWAVSLLEEKLPDDTALQLAAYSRAYSRALVMLIAASMRGRNERQEWREGLAPSTDEFLDEIEREAGSDIPISTLAVMDGMKALETVMPSMRHLLLHDFIHMGELCESWPEALAVMDGLTSFLSACGEQGPSVVQAVLRRTDVDRHPMVPSLLAGMEVMLGSRGELERWLMETMGLTTEVLAERRAMAQLVPDAEEFLWSEQPLEELDGSTERLRRRLTESSYPAQLIALYLQSRLAAHRVLGYVAFQVEPSEGSVDQLIDAISMERAEVEERRETRALWQLLTSLERANRAHMLIGLRGRRVIHGLSQLLDLLEKLPEINAARECRTRVNALASDGSLAVARFSIDQLDYFASQYEELREREPAESERTSRMDELVRDVAELSRTQRFTAQEILERFERGTAGHRIVALGQVLGAPDPWTFDMVLGALTEPKTIFEHWTAMNAALALVPQLSGMQLNKLGDTIIDLPATGSLWAGSEWSRLELSVFLLETIERKLRDSGDLLE</sequence>
<reference evidence="2 3" key="1">
    <citation type="submission" date="2015-09" db="EMBL/GenBank/DDBJ databases">
        <title>Sorangium comparison.</title>
        <authorList>
            <person name="Zaburannyi N."/>
            <person name="Bunk B."/>
            <person name="Overmann J."/>
            <person name="Mueller R."/>
        </authorList>
    </citation>
    <scope>NUCLEOTIDE SEQUENCE [LARGE SCALE GENOMIC DNA]</scope>
    <source>
        <strain evidence="2 3">So ce26</strain>
    </source>
</reference>
<dbReference type="RefSeq" id="WP_159397081.1">
    <property type="nucleotide sequence ID" value="NZ_CP012673.1"/>
</dbReference>
<dbReference type="Proteomes" id="UP000238348">
    <property type="component" value="Chromosome"/>
</dbReference>
<evidence type="ECO:0000256" key="1">
    <source>
        <dbReference type="SAM" id="MobiDB-lite"/>
    </source>
</evidence>
<dbReference type="InterPro" id="IPR047738">
    <property type="entry name" value="SAV_2336-like_N"/>
</dbReference>
<accession>A0A2L0ET79</accession>
<dbReference type="SUPFAM" id="SSF102405">
    <property type="entry name" value="MCP/YpsA-like"/>
    <property type="match status" value="1"/>
</dbReference>
<organism evidence="2 3">
    <name type="scientific">Sorangium cellulosum</name>
    <name type="common">Polyangium cellulosum</name>
    <dbReference type="NCBI Taxonomy" id="56"/>
    <lineage>
        <taxon>Bacteria</taxon>
        <taxon>Pseudomonadati</taxon>
        <taxon>Myxococcota</taxon>
        <taxon>Polyangia</taxon>
        <taxon>Polyangiales</taxon>
        <taxon>Polyangiaceae</taxon>
        <taxon>Sorangium</taxon>
    </lineage>
</organism>
<protein>
    <submittedName>
        <fullName evidence="2">Uncharacterized protein</fullName>
    </submittedName>
</protein>
<evidence type="ECO:0000313" key="3">
    <source>
        <dbReference type="Proteomes" id="UP000238348"/>
    </source>
</evidence>
<name>A0A2L0ET79_SORCE</name>
<feature type="region of interest" description="Disordered" evidence="1">
    <location>
        <begin position="30"/>
        <end position="113"/>
    </location>
</feature>
<feature type="compositionally biased region" description="Low complexity" evidence="1">
    <location>
        <begin position="87"/>
        <end position="103"/>
    </location>
</feature>
<feature type="compositionally biased region" description="Basic and acidic residues" evidence="1">
    <location>
        <begin position="588"/>
        <end position="606"/>
    </location>
</feature>